<dbReference type="GO" id="GO:0000049">
    <property type="term" value="F:tRNA binding"/>
    <property type="evidence" value="ECO:0007669"/>
    <property type="project" value="UniProtKB-UniRule"/>
</dbReference>
<dbReference type="KEGG" id="slb:AWJ20_4139"/>
<keyword evidence="5 9" id="KW-0963">Cytoplasm</keyword>
<dbReference type="GO" id="GO:0031267">
    <property type="term" value="F:small GTPase binding"/>
    <property type="evidence" value="ECO:0007669"/>
    <property type="project" value="InterPro"/>
</dbReference>
<keyword evidence="7 9" id="KW-0694">RNA-binding</keyword>
<comment type="subcellular location">
    <subcellularLocation>
        <location evidence="1 9">Cytoplasm</location>
    </subcellularLocation>
    <subcellularLocation>
        <location evidence="9">Nucleus</location>
    </subcellularLocation>
    <text evidence="9">Shuttles between the nucleus and the cytoplasm.</text>
</comment>
<evidence type="ECO:0000256" key="2">
    <source>
        <dbReference type="ARBA" id="ARBA00009466"/>
    </source>
</evidence>
<evidence type="ECO:0000256" key="5">
    <source>
        <dbReference type="ARBA" id="ARBA00022490"/>
    </source>
</evidence>
<keyword evidence="6 9" id="KW-0820">tRNA-binding</keyword>
<keyword evidence="8 9" id="KW-0539">Nucleus</keyword>
<keyword evidence="4 9" id="KW-0813">Transport</keyword>
<organism evidence="12 13">
    <name type="scientific">Sugiyamaella lignohabitans</name>
    <dbReference type="NCBI Taxonomy" id="796027"/>
    <lineage>
        <taxon>Eukaryota</taxon>
        <taxon>Fungi</taxon>
        <taxon>Dikarya</taxon>
        <taxon>Ascomycota</taxon>
        <taxon>Saccharomycotina</taxon>
        <taxon>Dipodascomycetes</taxon>
        <taxon>Dipodascales</taxon>
        <taxon>Trichomonascaceae</taxon>
        <taxon>Sugiyamaella</taxon>
    </lineage>
</organism>
<dbReference type="PANTHER" id="PTHR15952">
    <property type="entry name" value="EXPORTIN-T/LOS1"/>
    <property type="match status" value="1"/>
</dbReference>
<feature type="domain" description="Exportin-1/Importin-beta-like" evidence="10">
    <location>
        <begin position="13"/>
        <end position="205"/>
    </location>
</feature>
<evidence type="ECO:0000256" key="9">
    <source>
        <dbReference type="RuleBase" id="RU366037"/>
    </source>
</evidence>
<dbReference type="EMBL" id="CP014500">
    <property type="protein sequence ID" value="ANB11334.1"/>
    <property type="molecule type" value="Genomic_DNA"/>
</dbReference>
<feature type="domain" description="Exportin-T C-terminal" evidence="11">
    <location>
        <begin position="282"/>
        <end position="976"/>
    </location>
</feature>
<evidence type="ECO:0000259" key="10">
    <source>
        <dbReference type="Pfam" id="PF08389"/>
    </source>
</evidence>
<gene>
    <name evidence="12" type="primary">LOS1</name>
    <name evidence="12" type="ORF">AWJ20_4139</name>
</gene>
<evidence type="ECO:0000256" key="7">
    <source>
        <dbReference type="ARBA" id="ARBA00022884"/>
    </source>
</evidence>
<comment type="similarity">
    <text evidence="2 9">Belongs to the exportin family.</text>
</comment>
<evidence type="ECO:0000313" key="12">
    <source>
        <dbReference type="EMBL" id="ANB11334.1"/>
    </source>
</evidence>
<dbReference type="InterPro" id="IPR040017">
    <property type="entry name" value="XPOT"/>
</dbReference>
<dbReference type="Proteomes" id="UP000189580">
    <property type="component" value="Chromosome c"/>
</dbReference>
<protein>
    <recommendedName>
        <fullName evidence="3 9">Exportin-T</fullName>
    </recommendedName>
    <alternativeName>
        <fullName evidence="9">Exportin(tRNA)</fullName>
    </alternativeName>
    <alternativeName>
        <fullName evidence="9">tRNA exportin</fullName>
    </alternativeName>
</protein>
<dbReference type="RefSeq" id="XP_018733811.1">
    <property type="nucleotide sequence ID" value="XM_018881197.1"/>
</dbReference>
<keyword evidence="13" id="KW-1185">Reference proteome</keyword>
<reference evidence="12 13" key="1">
    <citation type="submission" date="2016-02" db="EMBL/GenBank/DDBJ databases">
        <title>Complete genome sequence and transcriptome regulation of the pentose utilising yeast Sugiyamaella lignohabitans.</title>
        <authorList>
            <person name="Bellasio M."/>
            <person name="Peymann A."/>
            <person name="Valli M."/>
            <person name="Sipitzky M."/>
            <person name="Graf A."/>
            <person name="Sauer M."/>
            <person name="Marx H."/>
            <person name="Mattanovich D."/>
        </authorList>
    </citation>
    <scope>NUCLEOTIDE SEQUENCE [LARGE SCALE GENOMIC DNA]</scope>
    <source>
        <strain evidence="12 13">CBS 10342</strain>
    </source>
</reference>
<dbReference type="GO" id="GO:0016363">
    <property type="term" value="C:nuclear matrix"/>
    <property type="evidence" value="ECO:0007669"/>
    <property type="project" value="TreeGrafter"/>
</dbReference>
<evidence type="ECO:0000259" key="11">
    <source>
        <dbReference type="Pfam" id="PF19282"/>
    </source>
</evidence>
<dbReference type="PANTHER" id="PTHR15952:SF11">
    <property type="entry name" value="EXPORTIN-T"/>
    <property type="match status" value="1"/>
</dbReference>
<evidence type="ECO:0000256" key="6">
    <source>
        <dbReference type="ARBA" id="ARBA00022555"/>
    </source>
</evidence>
<sequence length="979" mass="109007">MSSENPAPLEPFHMRNKLAQTMAYLFITSYANEWPSFFDDLLGIAINPISNARGVDMYLRILKVIHEEIGDHLILRTPEETKRNNVLKDLVRERAMTKLASSWMNILEYYSNNDPATNNDNNTTSNSINDNNNSINSIGINSTNNNSNINSKENLYDSILTSALNVIGGWVSWIEITLIVNPPYLSLIFNQLGRPSQRLAACDALAEIIAKKMQPSHKLELIGLLNLTTVLAELNKTSKGSTDPEFEERVAKLSNIVGLELVHIADGTTTVTSGAACSQQDMDKAEQLMVDLLPTILEFLSNEYDDTSVQVLPCLNEYLQFIRREAKKERSTAGGTDSSLSTQRLEIVSVMLRKIILKMEYDDSTEWSGGEDESEGEFLELRGKLKVLQDQIAGIDADLFTDGMASIINTCLESANNKKWQEVELGLYELSAFGDSIRNGSIKSSRAEQTFFDLFSKMVHSDVVTINHPSIQLWYMELINRHSKFFTPQQPQLLSKALEVFVSPLGVHNPNIKVRVRSWYLFHRFLKTVKSLVGDISQQVFSSLAPLLVVRAELPSSDNDSEMSADSASDSVFDAQLYLFELLGLLFANADDNQARTPTQQLLQAIYSDIERCLSSSNGTDSSPEQQQLILQVHHNLMVLGTFARGFDDVTISGGPVGRSASKPSIQELKGSTQVILVVLERLSKFQIIRDSARFAFSRLIPLLGTQILGEISTLIGALLNESKQEEFGDFLSFLGQLVHSYRQEDGVFEMFGSLAPPLIEKVFVFLNSDKSSTGGELDGSTDAFILKRDLRRQYLQFVFNVLNNGFGAIFLVGNNGSTTFGAVMESLFHYAGDLTDPNAEKLAIASLGKMMTIWGTGEIRADTTTPTVKAFAEGMKVPVFSDGQTILEQYSQACWTLPSKSGYDSKDAQIRLVLGELATLQKIVFEQKKDVYSSFLAGYLSRLGLPQNICQEYLTQLAQLKPKEFKKYFTDLVVRMSS</sequence>
<dbReference type="Gene3D" id="1.25.10.10">
    <property type="entry name" value="Leucine-rich Repeat Variant"/>
    <property type="match status" value="1"/>
</dbReference>
<accession>A0A167C7Y1</accession>
<dbReference type="GeneID" id="30036238"/>
<name>A0A167C7Y1_9ASCO</name>
<dbReference type="GO" id="GO:0005737">
    <property type="term" value="C:cytoplasm"/>
    <property type="evidence" value="ECO:0007669"/>
    <property type="project" value="UniProtKB-SubCell"/>
</dbReference>
<dbReference type="OrthoDB" id="26399at2759"/>
<evidence type="ECO:0000256" key="4">
    <source>
        <dbReference type="ARBA" id="ARBA00022448"/>
    </source>
</evidence>
<dbReference type="AlphaFoldDB" id="A0A167C7Y1"/>
<comment type="function">
    <text evidence="9">tRNA nucleus export receptor which facilitates tRNA translocation across the nuclear pore complex.</text>
</comment>
<dbReference type="InterPro" id="IPR013598">
    <property type="entry name" value="Exportin-1/Importin-b-like"/>
</dbReference>
<dbReference type="InterPro" id="IPR045546">
    <property type="entry name" value="Exportin-T_C"/>
</dbReference>
<evidence type="ECO:0000256" key="3">
    <source>
        <dbReference type="ARBA" id="ARBA00018928"/>
    </source>
</evidence>
<dbReference type="InterPro" id="IPR016024">
    <property type="entry name" value="ARM-type_fold"/>
</dbReference>
<proteinExistence type="inferred from homology"/>
<dbReference type="GO" id="GO:0005643">
    <property type="term" value="C:nuclear pore"/>
    <property type="evidence" value="ECO:0007669"/>
    <property type="project" value="TreeGrafter"/>
</dbReference>
<evidence type="ECO:0000256" key="8">
    <source>
        <dbReference type="ARBA" id="ARBA00023242"/>
    </source>
</evidence>
<dbReference type="InterPro" id="IPR011989">
    <property type="entry name" value="ARM-like"/>
</dbReference>
<evidence type="ECO:0000256" key="1">
    <source>
        <dbReference type="ARBA" id="ARBA00004496"/>
    </source>
</evidence>
<dbReference type="GO" id="GO:0071528">
    <property type="term" value="P:tRNA re-export from nucleus"/>
    <property type="evidence" value="ECO:0007669"/>
    <property type="project" value="UniProtKB-UniRule"/>
</dbReference>
<dbReference type="Pfam" id="PF08389">
    <property type="entry name" value="Xpo1"/>
    <property type="match status" value="1"/>
</dbReference>
<dbReference type="Pfam" id="PF19282">
    <property type="entry name" value="Exportin-T"/>
    <property type="match status" value="1"/>
</dbReference>
<evidence type="ECO:0000313" key="13">
    <source>
        <dbReference type="Proteomes" id="UP000189580"/>
    </source>
</evidence>
<dbReference type="SUPFAM" id="SSF48371">
    <property type="entry name" value="ARM repeat"/>
    <property type="match status" value="1"/>
</dbReference>